<comment type="caution">
    <text evidence="1">The sequence shown here is derived from an EMBL/GenBank/DDBJ whole genome shotgun (WGS) entry which is preliminary data.</text>
</comment>
<dbReference type="Gene3D" id="1.25.40.20">
    <property type="entry name" value="Ankyrin repeat-containing domain"/>
    <property type="match status" value="3"/>
</dbReference>
<dbReference type="PROSITE" id="PS50297">
    <property type="entry name" value="ANK_REP_REGION"/>
    <property type="match status" value="1"/>
</dbReference>
<reference evidence="1" key="1">
    <citation type="submission" date="2022-03" db="EMBL/GenBank/DDBJ databases">
        <authorList>
            <person name="Martin C."/>
        </authorList>
    </citation>
    <scope>NUCLEOTIDE SEQUENCE</scope>
</reference>
<name>A0A8J1TUF3_OWEFU</name>
<proteinExistence type="predicted"/>
<dbReference type="InterPro" id="IPR002110">
    <property type="entry name" value="Ankyrin_rpt"/>
</dbReference>
<sequence>MDFKDTRLYKTLTGTDVAEISTVMHELIKTGRDITLQDPITGRGYLHVIAEHSDRFKDARAIPVVYQLTYAGIDINLQDINGDTALHIVVKNTGAHAIMVALIRSGADMGILNKKGESPLDCIKHYQPLGHGEMEMWHNAYKPGLYDAVMGANPDAELVERLLKSWCRVIIFRNKEWINLAELVQPRTGNTEISNLLKKYQWTNQYVHATLGGSVYHMKYLLAKDTGPKIDVKTFDVSHFTPFPECLPMPRPLLASSWEQLNFDIIEELMTSGANTSVLYGTAEPGENSKKPLIFHLAIGPNKPSLRIIHRILKQSKMNCKNPMGETLIYECIRRGESKGMIQSLINYGTDISLRNVDGQTARDAAEEHSKPEYVELIDKHVGDTVIKGDMNALKKLAIQGYDHLEDIGRDADVTYAICSKIWRDDMYAFFRNIPKIEAKCEDLFTAVDTCDLDKIKKLSDDIDYENARDACGMSLLHRALLQNDIPHRLVEIIIERFPHTVQSVDNMMRTPLHFAYLLHGDSEIIDVLLNNGASNNSIDVNGLTATDYKSSNCSTLQWKRLQRNVLDFQLHVKLKQMKVHDNFKRAIQENDMKRITSMVEELKIVSGNSVKPNLMSVYSTMLFYCVDEKKEHIARYLLKNGADPDIYQTNADKTTSCGQPCVISLLEKATSTGMASLRDDIIQIRNKKRTEGRGTDDKCLDVFMNFGGV</sequence>
<dbReference type="PANTHER" id="PTHR24118:SF99">
    <property type="entry name" value="POTE ANKYRIN DOMAIN FAMILY MEMBER 3C-RELATED"/>
    <property type="match status" value="1"/>
</dbReference>
<dbReference type="InterPro" id="IPR036770">
    <property type="entry name" value="Ankyrin_rpt-contain_sf"/>
</dbReference>
<dbReference type="OrthoDB" id="432281at2759"/>
<evidence type="ECO:0000313" key="1">
    <source>
        <dbReference type="EMBL" id="CAH1795760.1"/>
    </source>
</evidence>
<dbReference type="AlphaFoldDB" id="A0A8J1TUF3"/>
<dbReference type="SUPFAM" id="SSF48403">
    <property type="entry name" value="Ankyrin repeat"/>
    <property type="match status" value="2"/>
</dbReference>
<organism evidence="1 2">
    <name type="scientific">Owenia fusiformis</name>
    <name type="common">Polychaete worm</name>
    <dbReference type="NCBI Taxonomy" id="6347"/>
    <lineage>
        <taxon>Eukaryota</taxon>
        <taxon>Metazoa</taxon>
        <taxon>Spiralia</taxon>
        <taxon>Lophotrochozoa</taxon>
        <taxon>Annelida</taxon>
        <taxon>Polychaeta</taxon>
        <taxon>Sedentaria</taxon>
        <taxon>Canalipalpata</taxon>
        <taxon>Sabellida</taxon>
        <taxon>Oweniida</taxon>
        <taxon>Oweniidae</taxon>
        <taxon>Owenia</taxon>
    </lineage>
</organism>
<dbReference type="Proteomes" id="UP000749559">
    <property type="component" value="Unassembled WGS sequence"/>
</dbReference>
<dbReference type="EMBL" id="CAIIXF020000010">
    <property type="protein sequence ID" value="CAH1795760.1"/>
    <property type="molecule type" value="Genomic_DNA"/>
</dbReference>
<keyword evidence="2" id="KW-1185">Reference proteome</keyword>
<evidence type="ECO:0000313" key="2">
    <source>
        <dbReference type="Proteomes" id="UP000749559"/>
    </source>
</evidence>
<dbReference type="Pfam" id="PF00023">
    <property type="entry name" value="Ank"/>
    <property type="match status" value="2"/>
</dbReference>
<accession>A0A8J1TUF3</accession>
<gene>
    <name evidence="1" type="ORF">OFUS_LOCUS20253</name>
</gene>
<dbReference type="SMART" id="SM00248">
    <property type="entry name" value="ANK"/>
    <property type="match status" value="6"/>
</dbReference>
<dbReference type="PANTHER" id="PTHR24118">
    <property type="entry name" value="POTE ANKYRIN DOMAIN"/>
    <property type="match status" value="1"/>
</dbReference>
<dbReference type="PROSITE" id="PS50088">
    <property type="entry name" value="ANK_REPEAT"/>
    <property type="match status" value="3"/>
</dbReference>
<protein>
    <submittedName>
        <fullName evidence="1">Uncharacterized protein</fullName>
    </submittedName>
</protein>